<evidence type="ECO:0000259" key="1">
    <source>
        <dbReference type="PROSITE" id="PS51819"/>
    </source>
</evidence>
<dbReference type="Pfam" id="PF00903">
    <property type="entry name" value="Glyoxalase"/>
    <property type="match status" value="1"/>
</dbReference>
<organism evidence="2 3">
    <name type="scientific">Fodinicola feengrottensis</name>
    <dbReference type="NCBI Taxonomy" id="435914"/>
    <lineage>
        <taxon>Bacteria</taxon>
        <taxon>Bacillati</taxon>
        <taxon>Actinomycetota</taxon>
        <taxon>Actinomycetes</taxon>
        <taxon>Mycobacteriales</taxon>
        <taxon>Fodinicola</taxon>
    </lineage>
</organism>
<dbReference type="Proteomes" id="UP001500618">
    <property type="component" value="Unassembled WGS sequence"/>
</dbReference>
<reference evidence="2 3" key="1">
    <citation type="journal article" date="2019" name="Int. J. Syst. Evol. Microbiol.">
        <title>The Global Catalogue of Microorganisms (GCM) 10K type strain sequencing project: providing services to taxonomists for standard genome sequencing and annotation.</title>
        <authorList>
            <consortium name="The Broad Institute Genomics Platform"/>
            <consortium name="The Broad Institute Genome Sequencing Center for Infectious Disease"/>
            <person name="Wu L."/>
            <person name="Ma J."/>
        </authorList>
    </citation>
    <scope>NUCLEOTIDE SEQUENCE [LARGE SCALE GENOMIC DNA]</scope>
    <source>
        <strain evidence="2 3">JCM 14718</strain>
    </source>
</reference>
<gene>
    <name evidence="2" type="ORF">GCM10009765_49530</name>
</gene>
<feature type="domain" description="VOC" evidence="1">
    <location>
        <begin position="4"/>
        <end position="120"/>
    </location>
</feature>
<dbReference type="InterPro" id="IPR004360">
    <property type="entry name" value="Glyas_Fos-R_dOase_dom"/>
</dbReference>
<dbReference type="PANTHER" id="PTHR36437:SF2">
    <property type="entry name" value="GLYOXALASE_BLEOMYCIN RESISTANCE PROTEIN_DIOXYGENASE"/>
    <property type="match status" value="1"/>
</dbReference>
<sequence length="125" mass="13945">MITSIGVHVHYVSDQEVARDFFVDKLGFTPHTDAEMSPGRRWIEVATPAGDRINLFPVQDGFEHFLGKSSTFTLLCDDAQKTYDELKAAGVPVEGPFKEPWSTWVKVTDPDGNDFVIGEVSQQNN</sequence>
<proteinExistence type="predicted"/>
<dbReference type="PANTHER" id="PTHR36437">
    <property type="entry name" value="GLYOXALASE/BLEOMYCIN RESISTANCE PROTEIN/DIOXYGENASE"/>
    <property type="match status" value="1"/>
</dbReference>
<name>A0ABN2HWB8_9ACTN</name>
<dbReference type="EMBL" id="BAAANY010000020">
    <property type="protein sequence ID" value="GAA1694357.1"/>
    <property type="molecule type" value="Genomic_DNA"/>
</dbReference>
<protein>
    <submittedName>
        <fullName evidence="2">Glyoxalase superfamily protein</fullName>
    </submittedName>
</protein>
<evidence type="ECO:0000313" key="3">
    <source>
        <dbReference type="Proteomes" id="UP001500618"/>
    </source>
</evidence>
<dbReference type="SUPFAM" id="SSF54593">
    <property type="entry name" value="Glyoxalase/Bleomycin resistance protein/Dihydroxybiphenyl dioxygenase"/>
    <property type="match status" value="1"/>
</dbReference>
<accession>A0ABN2HWB8</accession>
<dbReference type="InterPro" id="IPR037523">
    <property type="entry name" value="VOC_core"/>
</dbReference>
<dbReference type="PROSITE" id="PS51819">
    <property type="entry name" value="VOC"/>
    <property type="match status" value="1"/>
</dbReference>
<dbReference type="Gene3D" id="3.10.180.10">
    <property type="entry name" value="2,3-Dihydroxybiphenyl 1,2-Dioxygenase, domain 1"/>
    <property type="match status" value="1"/>
</dbReference>
<dbReference type="RefSeq" id="WP_163573247.1">
    <property type="nucleotide sequence ID" value="NZ_BAAANY010000020.1"/>
</dbReference>
<keyword evidence="3" id="KW-1185">Reference proteome</keyword>
<comment type="caution">
    <text evidence="2">The sequence shown here is derived from an EMBL/GenBank/DDBJ whole genome shotgun (WGS) entry which is preliminary data.</text>
</comment>
<dbReference type="InterPro" id="IPR029068">
    <property type="entry name" value="Glyas_Bleomycin-R_OHBP_Dase"/>
</dbReference>
<evidence type="ECO:0000313" key="2">
    <source>
        <dbReference type="EMBL" id="GAA1694357.1"/>
    </source>
</evidence>